<feature type="transmembrane region" description="Helical" evidence="6">
    <location>
        <begin position="207"/>
        <end position="225"/>
    </location>
</feature>
<dbReference type="OrthoDB" id="73465at2759"/>
<reference evidence="7 8" key="1">
    <citation type="submission" date="2018-05" db="EMBL/GenBank/DDBJ databases">
        <title>Genome sequencing and assembly of the regulated plant pathogen Lachnellula willkommii and related sister species for the development of diagnostic species identification markers.</title>
        <authorList>
            <person name="Giroux E."/>
            <person name="Bilodeau G."/>
        </authorList>
    </citation>
    <scope>NUCLEOTIDE SEQUENCE [LARGE SCALE GENOMIC DNA]</scope>
    <source>
        <strain evidence="7 8">CBS 160.35</strain>
    </source>
</reference>
<name>A0A8H8RSE9_9HELO</name>
<evidence type="ECO:0000256" key="4">
    <source>
        <dbReference type="ARBA" id="ARBA00022989"/>
    </source>
</evidence>
<dbReference type="GO" id="GO:0005384">
    <property type="term" value="F:manganese ion transmembrane transporter activity"/>
    <property type="evidence" value="ECO:0007669"/>
    <property type="project" value="InterPro"/>
</dbReference>
<accession>A0A8H8RSE9</accession>
<feature type="transmembrane region" description="Helical" evidence="6">
    <location>
        <begin position="176"/>
        <end position="201"/>
    </location>
</feature>
<dbReference type="EMBL" id="QGMI01000424">
    <property type="protein sequence ID" value="TVY40908.1"/>
    <property type="molecule type" value="Genomic_DNA"/>
</dbReference>
<dbReference type="GO" id="GO:0030026">
    <property type="term" value="P:intracellular manganese ion homeostasis"/>
    <property type="evidence" value="ECO:0007669"/>
    <property type="project" value="InterPro"/>
</dbReference>
<organism evidence="7 8">
    <name type="scientific">Lachnellula occidentalis</name>
    <dbReference type="NCBI Taxonomy" id="215460"/>
    <lineage>
        <taxon>Eukaryota</taxon>
        <taxon>Fungi</taxon>
        <taxon>Dikarya</taxon>
        <taxon>Ascomycota</taxon>
        <taxon>Pezizomycotina</taxon>
        <taxon>Leotiomycetes</taxon>
        <taxon>Helotiales</taxon>
        <taxon>Lachnaceae</taxon>
        <taxon>Lachnellula</taxon>
    </lineage>
</organism>
<dbReference type="InterPro" id="IPR008217">
    <property type="entry name" value="Ccc1_fam"/>
</dbReference>
<gene>
    <name evidence="7" type="primary">VIT1.2</name>
    <name evidence="7" type="ORF">LOCC1_G006361</name>
</gene>
<dbReference type="Pfam" id="PF01988">
    <property type="entry name" value="VIT1"/>
    <property type="match status" value="1"/>
</dbReference>
<comment type="caution">
    <text evidence="7">The sequence shown here is derived from an EMBL/GenBank/DDBJ whole genome shotgun (WGS) entry which is preliminary data.</text>
</comment>
<sequence>MQTTYLSSLKDAFHHSSHGKRNCAQFYRGSCKAGFVDDGFQDLYASIGAGIRGRCWAQDAESCGAGYASCLGSAKLVILGGLAELFSGAISMGLGGLLAALTDRSHYFAEEQRERDEVRDTPQLEKEEIYVLMEEYDVGRDAITPFVDALAANEDKWVQFMMDFELKMEKVEKKQAWISAGVLAGSYFAGGLIPMIPYFTMKSVTDALFVSIGVTVLMLIVFGFVKNKKTVGTTRAGFEGAAQTLVTGVLAAGASYGIVRAFDSRNPIHT</sequence>
<evidence type="ECO:0000256" key="2">
    <source>
        <dbReference type="ARBA" id="ARBA00007049"/>
    </source>
</evidence>
<proteinExistence type="inferred from homology"/>
<evidence type="ECO:0000256" key="1">
    <source>
        <dbReference type="ARBA" id="ARBA00004127"/>
    </source>
</evidence>
<comment type="similarity">
    <text evidence="2">Belongs to the CCC1 family.</text>
</comment>
<evidence type="ECO:0000256" key="6">
    <source>
        <dbReference type="SAM" id="Phobius"/>
    </source>
</evidence>
<evidence type="ECO:0000313" key="7">
    <source>
        <dbReference type="EMBL" id="TVY40908.1"/>
    </source>
</evidence>
<dbReference type="AlphaFoldDB" id="A0A8H8RSE9"/>
<evidence type="ECO:0000256" key="3">
    <source>
        <dbReference type="ARBA" id="ARBA00022692"/>
    </source>
</evidence>
<dbReference type="GO" id="GO:0012505">
    <property type="term" value="C:endomembrane system"/>
    <property type="evidence" value="ECO:0007669"/>
    <property type="project" value="UniProtKB-SubCell"/>
</dbReference>
<evidence type="ECO:0000256" key="5">
    <source>
        <dbReference type="ARBA" id="ARBA00023136"/>
    </source>
</evidence>
<dbReference type="Proteomes" id="UP000443090">
    <property type="component" value="Unassembled WGS sequence"/>
</dbReference>
<evidence type="ECO:0000313" key="8">
    <source>
        <dbReference type="Proteomes" id="UP000443090"/>
    </source>
</evidence>
<keyword evidence="3 6" id="KW-0812">Transmembrane</keyword>
<comment type="subcellular location">
    <subcellularLocation>
        <location evidence="1">Endomembrane system</location>
        <topology evidence="1">Multi-pass membrane protein</topology>
    </subcellularLocation>
</comment>
<keyword evidence="8" id="KW-1185">Reference proteome</keyword>
<keyword evidence="5 6" id="KW-0472">Membrane</keyword>
<dbReference type="PANTHER" id="PTHR31851">
    <property type="entry name" value="FE(2+)/MN(2+) TRANSPORTER PCL1"/>
    <property type="match status" value="1"/>
</dbReference>
<protein>
    <submittedName>
        <fullName evidence="7">Vacuolar iron transporter</fullName>
    </submittedName>
</protein>
<keyword evidence="4 6" id="KW-1133">Transmembrane helix</keyword>